<dbReference type="Pfam" id="PF13432">
    <property type="entry name" value="TPR_16"/>
    <property type="match status" value="3"/>
</dbReference>
<keyword evidence="1" id="KW-0732">Signal</keyword>
<dbReference type="SUPFAM" id="SSF48452">
    <property type="entry name" value="TPR-like"/>
    <property type="match status" value="2"/>
</dbReference>
<dbReference type="RefSeq" id="WP_089072201.1">
    <property type="nucleotide sequence ID" value="NZ_CP022353.1"/>
</dbReference>
<protein>
    <submittedName>
        <fullName evidence="2">Pilus assembly protein TadD</fullName>
    </submittedName>
</protein>
<dbReference type="Proteomes" id="UP000198371">
    <property type="component" value="Chromosome 1"/>
</dbReference>
<organism evidence="2 3">
    <name type="scientific">Vibrio tarriae</name>
    <dbReference type="NCBI Taxonomy" id="2014742"/>
    <lineage>
        <taxon>Bacteria</taxon>
        <taxon>Pseudomonadati</taxon>
        <taxon>Pseudomonadota</taxon>
        <taxon>Gammaproteobacteria</taxon>
        <taxon>Vibrionales</taxon>
        <taxon>Vibrionaceae</taxon>
        <taxon>Vibrio</taxon>
    </lineage>
</organism>
<evidence type="ECO:0000313" key="2">
    <source>
        <dbReference type="EMBL" id="ASK56607.1"/>
    </source>
</evidence>
<evidence type="ECO:0000256" key="1">
    <source>
        <dbReference type="SAM" id="SignalP"/>
    </source>
</evidence>
<dbReference type="Gene3D" id="1.25.40.10">
    <property type="entry name" value="Tetratricopeptide repeat domain"/>
    <property type="match status" value="2"/>
</dbReference>
<reference evidence="3" key="1">
    <citation type="journal article" date="2017" name="Genome Announc.">
        <title>Complete Genome Sequence of Vibrio sp. Strain 2521-89, a Close Relative of Vibrio cholerae Isolated from Lake Water in New Mexico, USA.</title>
        <authorList>
            <person name="Liang K."/>
            <person name="Orata F.D."/>
            <person name="Winkjer N.S."/>
            <person name="Rowe L.A."/>
            <person name="Tarr C.L."/>
            <person name="Boucher Y."/>
        </authorList>
    </citation>
    <scope>NUCLEOTIDE SEQUENCE [LARGE SCALE GENOMIC DNA]</scope>
    <source>
        <strain evidence="3">2521-89</strain>
    </source>
</reference>
<gene>
    <name evidence="2" type="ORF">CEQ48_18390</name>
</gene>
<dbReference type="EMBL" id="CP022353">
    <property type="protein sequence ID" value="ASK56607.1"/>
    <property type="molecule type" value="Genomic_DNA"/>
</dbReference>
<feature type="signal peptide" evidence="1">
    <location>
        <begin position="1"/>
        <end position="31"/>
    </location>
</feature>
<dbReference type="KEGG" id="vti:CEQ48_18390"/>
<dbReference type="PROSITE" id="PS51257">
    <property type="entry name" value="PROKAR_LIPOPROTEIN"/>
    <property type="match status" value="1"/>
</dbReference>
<dbReference type="InterPro" id="IPR011990">
    <property type="entry name" value="TPR-like_helical_dom_sf"/>
</dbReference>
<evidence type="ECO:0000313" key="3">
    <source>
        <dbReference type="Proteomes" id="UP000198371"/>
    </source>
</evidence>
<proteinExistence type="predicted"/>
<feature type="chain" id="PRO_5043504773" evidence="1">
    <location>
        <begin position="32"/>
        <end position="260"/>
    </location>
</feature>
<dbReference type="AlphaFoldDB" id="A0AAU8WKQ4"/>
<keyword evidence="3" id="KW-1185">Reference proteome</keyword>
<accession>A0AAU8WKQ4</accession>
<name>A0AAU8WKQ4_9VIBR</name>
<sequence length="260" mass="28715">MSQKFTAILPKPLWMLLCASLLVGCSGTANKAAQHTESNARALAEASFNYGQYAQAENQYLKLLESAPNNLNYQLMLGRSQYHQDKKESAMAKLRHVTLAEDPIAAEAAVYLGRYLLAAGRTAESVAVYQLGLPKAQQNSVKAQLHNGLGVALLETNLEKARQELQQAITLAPDSPYFRSNLALSYLHDGQIKTAREVFTPLLAYRELPTQVELNFALLLLAENQQDQARALLSRHMPASEVERDLATLRARLNAIQVAQ</sequence>
<reference evidence="2 3" key="2">
    <citation type="submission" date="2017-06" db="EMBL/GenBank/DDBJ databases">
        <title>Complete genome sequence of Vibrio sp. 2521-89, a close relative of Vibrio cholerae isolated from lake water in New Mexico, USA.</title>
        <authorList>
            <person name="Liang K."/>
            <person name="Orata F.D."/>
            <person name="Winkjer N.S."/>
            <person name="Tarr C.L."/>
            <person name="Boucher Y."/>
        </authorList>
    </citation>
    <scope>NUCLEOTIDE SEQUENCE [LARGE SCALE GENOMIC DNA]</scope>
    <source>
        <strain evidence="2 3">2521-89</strain>
    </source>
</reference>